<feature type="transmembrane region" description="Helical" evidence="1">
    <location>
        <begin position="89"/>
        <end position="113"/>
    </location>
</feature>
<dbReference type="EMBL" id="BAABAT010000026">
    <property type="protein sequence ID" value="GAA4257099.1"/>
    <property type="molecule type" value="Genomic_DNA"/>
</dbReference>
<name>A0ABP8DIU2_9ACTN</name>
<evidence type="ECO:0000313" key="3">
    <source>
        <dbReference type="Proteomes" id="UP001500620"/>
    </source>
</evidence>
<evidence type="ECO:0000256" key="1">
    <source>
        <dbReference type="SAM" id="Phobius"/>
    </source>
</evidence>
<comment type="caution">
    <text evidence="2">The sequence shown here is derived from an EMBL/GenBank/DDBJ whole genome shotgun (WGS) entry which is preliminary data.</text>
</comment>
<sequence length="223" mass="22569">MLAEVRKLTTVRAPWMLLAAALALVAVGAGSRLAKHPEDAAGAAAHAGLAALFPLVLGIMAMAGEYRHRTIADTYLSTPRRRRVLLEKLMVYTLLGIGFGVAGGAVALVLVLARSGSPVPYSTLAGAIGWNAAFAAIGVGLGALIRNQVAAIAGALAWLALIEGVAAELVGDDAARWLPFRAATALGGMPAGGLSQGTAALVLAGYVVAFTGAALALQQRDLP</sequence>
<evidence type="ECO:0008006" key="4">
    <source>
        <dbReference type="Google" id="ProtNLM"/>
    </source>
</evidence>
<accession>A0ABP8DIU2</accession>
<feature type="transmembrane region" description="Helical" evidence="1">
    <location>
        <begin position="44"/>
        <end position="63"/>
    </location>
</feature>
<reference evidence="3" key="1">
    <citation type="journal article" date="2019" name="Int. J. Syst. Evol. Microbiol.">
        <title>The Global Catalogue of Microorganisms (GCM) 10K type strain sequencing project: providing services to taxonomists for standard genome sequencing and annotation.</title>
        <authorList>
            <consortium name="The Broad Institute Genomics Platform"/>
            <consortium name="The Broad Institute Genome Sequencing Center for Infectious Disease"/>
            <person name="Wu L."/>
            <person name="Ma J."/>
        </authorList>
    </citation>
    <scope>NUCLEOTIDE SEQUENCE [LARGE SCALE GENOMIC DNA]</scope>
    <source>
        <strain evidence="3">JCM 17441</strain>
    </source>
</reference>
<keyword evidence="1" id="KW-0812">Transmembrane</keyword>
<keyword evidence="3" id="KW-1185">Reference proteome</keyword>
<gene>
    <name evidence="2" type="ORF">GCM10022255_072590</name>
</gene>
<keyword evidence="1" id="KW-1133">Transmembrane helix</keyword>
<evidence type="ECO:0000313" key="2">
    <source>
        <dbReference type="EMBL" id="GAA4257099.1"/>
    </source>
</evidence>
<keyword evidence="1" id="KW-0472">Membrane</keyword>
<protein>
    <recommendedName>
        <fullName evidence="4">ABC transporter permease</fullName>
    </recommendedName>
</protein>
<organism evidence="2 3">
    <name type="scientific">Dactylosporangium darangshiense</name>
    <dbReference type="NCBI Taxonomy" id="579108"/>
    <lineage>
        <taxon>Bacteria</taxon>
        <taxon>Bacillati</taxon>
        <taxon>Actinomycetota</taxon>
        <taxon>Actinomycetes</taxon>
        <taxon>Micromonosporales</taxon>
        <taxon>Micromonosporaceae</taxon>
        <taxon>Dactylosporangium</taxon>
    </lineage>
</organism>
<feature type="transmembrane region" description="Helical" evidence="1">
    <location>
        <begin position="119"/>
        <end position="142"/>
    </location>
</feature>
<feature type="transmembrane region" description="Helical" evidence="1">
    <location>
        <begin position="149"/>
        <end position="170"/>
    </location>
</feature>
<feature type="transmembrane region" description="Helical" evidence="1">
    <location>
        <begin position="198"/>
        <end position="217"/>
    </location>
</feature>
<dbReference type="Proteomes" id="UP001500620">
    <property type="component" value="Unassembled WGS sequence"/>
</dbReference>
<proteinExistence type="predicted"/>